<evidence type="ECO:0000313" key="3">
    <source>
        <dbReference type="EMBL" id="CAH8380792.1"/>
    </source>
</evidence>
<feature type="coiled-coil region" evidence="1">
    <location>
        <begin position="215"/>
        <end position="242"/>
    </location>
</feature>
<organism evidence="3 4">
    <name type="scientific">Eruca vesicaria subsp. sativa</name>
    <name type="common">Garden rocket</name>
    <name type="synonym">Eruca sativa</name>
    <dbReference type="NCBI Taxonomy" id="29727"/>
    <lineage>
        <taxon>Eukaryota</taxon>
        <taxon>Viridiplantae</taxon>
        <taxon>Streptophyta</taxon>
        <taxon>Embryophyta</taxon>
        <taxon>Tracheophyta</taxon>
        <taxon>Spermatophyta</taxon>
        <taxon>Magnoliopsida</taxon>
        <taxon>eudicotyledons</taxon>
        <taxon>Gunneridae</taxon>
        <taxon>Pentapetalae</taxon>
        <taxon>rosids</taxon>
        <taxon>malvids</taxon>
        <taxon>Brassicales</taxon>
        <taxon>Brassicaceae</taxon>
        <taxon>Brassiceae</taxon>
        <taxon>Eruca</taxon>
    </lineage>
</organism>
<feature type="compositionally biased region" description="Polar residues" evidence="2">
    <location>
        <begin position="290"/>
        <end position="305"/>
    </location>
</feature>
<comment type="caution">
    <text evidence="3">The sequence shown here is derived from an EMBL/GenBank/DDBJ whole genome shotgun (WGS) entry which is preliminary data.</text>
</comment>
<reference evidence="3 4" key="1">
    <citation type="submission" date="2022-03" db="EMBL/GenBank/DDBJ databases">
        <authorList>
            <person name="Macdonald S."/>
            <person name="Ahmed S."/>
            <person name="Newling K."/>
        </authorList>
    </citation>
    <scope>NUCLEOTIDE SEQUENCE [LARGE SCALE GENOMIC DNA]</scope>
</reference>
<protein>
    <submittedName>
        <fullName evidence="3">Uncharacterized protein</fullName>
    </submittedName>
</protein>
<keyword evidence="4" id="KW-1185">Reference proteome</keyword>
<feature type="compositionally biased region" description="Basic and acidic residues" evidence="2">
    <location>
        <begin position="156"/>
        <end position="176"/>
    </location>
</feature>
<keyword evidence="1" id="KW-0175">Coiled coil</keyword>
<accession>A0ABC8LB73</accession>
<dbReference type="AlphaFoldDB" id="A0ABC8LB73"/>
<evidence type="ECO:0000313" key="4">
    <source>
        <dbReference type="Proteomes" id="UP001642260"/>
    </source>
</evidence>
<dbReference type="Proteomes" id="UP001642260">
    <property type="component" value="Unassembled WGS sequence"/>
</dbReference>
<evidence type="ECO:0000256" key="1">
    <source>
        <dbReference type="SAM" id="Coils"/>
    </source>
</evidence>
<sequence>MVKVKSKGVKIRKSNPSSPRVLSGSDSHVLSVVFSQACLTANLPPSFFRLLPSSFLLPASSFLFPAFSFLLPASSGSAVPIIDPTGNSKVIDDAAYIREDEKNDERVGRVVDLLNKNQDWTQFIWELEPKPQNFMLSDEEELDEDEAAPVSPMREPAVDARRGKRKINDPSSESRKKNMLCQRAAEHNSGVSSEMKSFMEGLLTSSFSSLKEVLQKDIQEQFQKVNNEIDQLREQMSHLTGLSDTVGKCEGKVAETPCSGKASEIPGSSLSAQAMVSPGSYEKSKGKPKQGSSYGSSQPSARKKG</sequence>
<feature type="region of interest" description="Disordered" evidence="2">
    <location>
        <begin position="1"/>
        <end position="22"/>
    </location>
</feature>
<proteinExistence type="predicted"/>
<gene>
    <name evidence="3" type="ORF">ERUC_LOCUS33275</name>
</gene>
<evidence type="ECO:0000256" key="2">
    <source>
        <dbReference type="SAM" id="MobiDB-lite"/>
    </source>
</evidence>
<feature type="region of interest" description="Disordered" evidence="2">
    <location>
        <begin position="253"/>
        <end position="305"/>
    </location>
</feature>
<name>A0ABC8LB73_ERUVS</name>
<feature type="region of interest" description="Disordered" evidence="2">
    <location>
        <begin position="138"/>
        <end position="192"/>
    </location>
</feature>
<feature type="compositionally biased region" description="Basic residues" evidence="2">
    <location>
        <begin position="1"/>
        <end position="13"/>
    </location>
</feature>
<feature type="compositionally biased region" description="Acidic residues" evidence="2">
    <location>
        <begin position="138"/>
        <end position="147"/>
    </location>
</feature>
<dbReference type="EMBL" id="CAKOAT010495154">
    <property type="protein sequence ID" value="CAH8380792.1"/>
    <property type="molecule type" value="Genomic_DNA"/>
</dbReference>